<keyword evidence="6" id="KW-0804">Transcription</keyword>
<dbReference type="EC" id="2.7.7.6" evidence="2"/>
<dbReference type="InterPro" id="IPR024075">
    <property type="entry name" value="DNA-dir_RNA_pol_helix_hairp_sf"/>
</dbReference>
<dbReference type="PROSITE" id="PS00489">
    <property type="entry name" value="RNA_POL_PHAGE_2"/>
    <property type="match status" value="1"/>
</dbReference>
<dbReference type="Gene3D" id="1.10.1320.10">
    <property type="entry name" value="DNA-directed RNA polymerase, N-terminal domain"/>
    <property type="match status" value="1"/>
</dbReference>
<dbReference type="PANTHER" id="PTHR10102:SF0">
    <property type="entry name" value="DNA-DIRECTED RNA POLYMERASE, MITOCHONDRIAL"/>
    <property type="match status" value="1"/>
</dbReference>
<dbReference type="GO" id="GO:0003899">
    <property type="term" value="F:DNA-directed RNA polymerase activity"/>
    <property type="evidence" value="ECO:0007669"/>
    <property type="project" value="UniProtKB-EC"/>
</dbReference>
<dbReference type="OrthoDB" id="5465434at2"/>
<name>A0A1L3ZSA6_9SPHN</name>
<dbReference type="Gene3D" id="1.10.287.260">
    <property type="match status" value="1"/>
</dbReference>
<dbReference type="KEGG" id="sphj:BSL82_03630"/>
<evidence type="ECO:0000256" key="7">
    <source>
        <dbReference type="ARBA" id="ARBA00048552"/>
    </source>
</evidence>
<dbReference type="GO" id="GO:0006351">
    <property type="term" value="P:DNA-templated transcription"/>
    <property type="evidence" value="ECO:0007669"/>
    <property type="project" value="InterPro"/>
</dbReference>
<evidence type="ECO:0000313" key="10">
    <source>
        <dbReference type="Proteomes" id="UP000182063"/>
    </source>
</evidence>
<sequence length="860" mass="96942">MFLDSEDLLKAQAERDALSLADGYIRFNENQKRLEKNEGAYATLESSKVIRGCIPLVTKEIERYFSETKDKLGKGKTPFSFSVLRDFDPSKAAYIGLNSVINAIGSQKPLSQTLVTCGRMVHSEHVALKLERERGKKIAERIGKKLSMQGSSANRSKAFKKLVEDQDIEFDDWSADVSAKVGEPLVNAVLKALPDIFKLETVFVKRGSSMNLIVLTDEGSSLLRDIREAASWMRPVLRPMVVAPRPWESFYTGCYYDERLARTVPLMRTSQKDHRRLLKVSLGNGQMAYVLEALNAIQETPFAINEPVYGVIKWAWENNIEIEGFPRSQRIDLPPRVDAEVWEQMDQRQRKGKRLTVAQIHQKNRSIDADVKIMLDDLTTAKELMDYDRFYLPCNLDFRGRVYPVCHFNNQRSDHVKALFRFADGKPLGPSGASWLCVHLANCGDFERVSKRPFGDRLRWVEDNHDQIIATANDPIGTLDHWSQADSPFMYLAACMEYAKWRSSGSSEEFISYLPVALDGSNSGLQHYSAALRCEREAAMVCLTEALEPADAYQIVADAANELVKLDAANGDVRALKLLELGGLDRKIAKRNVMTFAYSSEQFGFGQQQVKDTMGPENDAVLKGLKDRNKYELPILDPKSERYGEPDNGVQLAHYIAAKVWHSVNAVVTEASKGMSFFKKVAGTLAHEGKPLTWVTPVGLPVLHKYTQWDVKRVKMFLFDRDVALVGQAEEGSLREVRANIRTKPLDRIDKEKAKNAVAPNVIHSMDAAHLMLTVLASKAEGIEHFSLIHDSFGTHAGSTERFFHIIREAFVDMYENYCPLTEVYENAARSLDDPSRLPEVPTIGNWEVREVLDAPYAFA</sequence>
<accession>A0A1L3ZSA6</accession>
<evidence type="ECO:0000313" key="9">
    <source>
        <dbReference type="EMBL" id="API58508.1"/>
    </source>
</evidence>
<gene>
    <name evidence="9" type="ORF">BSL82_03630</name>
</gene>
<protein>
    <recommendedName>
        <fullName evidence="2">DNA-directed RNA polymerase</fullName>
        <ecNumber evidence="2">2.7.7.6</ecNumber>
    </recommendedName>
</protein>
<dbReference type="AlphaFoldDB" id="A0A1L3ZSA6"/>
<dbReference type="RefSeq" id="WP_072596075.1">
    <property type="nucleotide sequence ID" value="NZ_CP018221.1"/>
</dbReference>
<dbReference type="GO" id="GO:0003677">
    <property type="term" value="F:DNA binding"/>
    <property type="evidence" value="ECO:0007669"/>
    <property type="project" value="InterPro"/>
</dbReference>
<evidence type="ECO:0000256" key="5">
    <source>
        <dbReference type="ARBA" id="ARBA00022695"/>
    </source>
</evidence>
<organism evidence="9 10">
    <name type="scientific">Tardibacter chloracetimidivorans</name>
    <dbReference type="NCBI Taxonomy" id="1921510"/>
    <lineage>
        <taxon>Bacteria</taxon>
        <taxon>Pseudomonadati</taxon>
        <taxon>Pseudomonadota</taxon>
        <taxon>Alphaproteobacteria</taxon>
        <taxon>Sphingomonadales</taxon>
        <taxon>Sphingomonadaceae</taxon>
        <taxon>Tardibacter</taxon>
    </lineage>
</organism>
<dbReference type="EMBL" id="CP018221">
    <property type="protein sequence ID" value="API58508.1"/>
    <property type="molecule type" value="Genomic_DNA"/>
</dbReference>
<evidence type="ECO:0000256" key="3">
    <source>
        <dbReference type="ARBA" id="ARBA00022478"/>
    </source>
</evidence>
<dbReference type="InterPro" id="IPR043502">
    <property type="entry name" value="DNA/RNA_pol_sf"/>
</dbReference>
<dbReference type="Proteomes" id="UP000182063">
    <property type="component" value="Chromosome"/>
</dbReference>
<keyword evidence="3" id="KW-0240">DNA-directed RNA polymerase</keyword>
<dbReference type="STRING" id="1921510.BSL82_03630"/>
<dbReference type="InterPro" id="IPR002092">
    <property type="entry name" value="DNA-dir_Rpol_phage-type"/>
</dbReference>
<dbReference type="SMART" id="SM01311">
    <property type="entry name" value="RPOL_N"/>
    <property type="match status" value="1"/>
</dbReference>
<dbReference type="GO" id="GO:0000428">
    <property type="term" value="C:DNA-directed RNA polymerase complex"/>
    <property type="evidence" value="ECO:0007669"/>
    <property type="project" value="UniProtKB-KW"/>
</dbReference>
<reference evidence="10" key="1">
    <citation type="submission" date="2016-11" db="EMBL/GenBank/DDBJ databases">
        <title>Complete Genome Sequence of alachlor-degrading Sphingomonas sp. strain JJ-A5.</title>
        <authorList>
            <person name="Lee H."/>
            <person name="Ka J.-O."/>
        </authorList>
    </citation>
    <scope>NUCLEOTIDE SEQUENCE [LARGE SCALE GENOMIC DNA]</scope>
    <source>
        <strain evidence="10">JJ-A5</strain>
    </source>
</reference>
<dbReference type="PANTHER" id="PTHR10102">
    <property type="entry name" value="DNA-DIRECTED RNA POLYMERASE, MITOCHONDRIAL"/>
    <property type="match status" value="1"/>
</dbReference>
<dbReference type="InterPro" id="IPR046950">
    <property type="entry name" value="DNA-dir_Rpol_C_phage-type"/>
</dbReference>
<dbReference type="InterPro" id="IPR029262">
    <property type="entry name" value="RPOL_N"/>
</dbReference>
<evidence type="ECO:0000256" key="2">
    <source>
        <dbReference type="ARBA" id="ARBA00012418"/>
    </source>
</evidence>
<feature type="domain" description="DNA-directed RNA polymerase N-terminal" evidence="8">
    <location>
        <begin position="29"/>
        <end position="299"/>
    </location>
</feature>
<keyword evidence="4" id="KW-0808">Transferase</keyword>
<evidence type="ECO:0000256" key="6">
    <source>
        <dbReference type="ARBA" id="ARBA00023163"/>
    </source>
</evidence>
<dbReference type="Pfam" id="PF00940">
    <property type="entry name" value="RNA_pol"/>
    <property type="match status" value="1"/>
</dbReference>
<evidence type="ECO:0000256" key="4">
    <source>
        <dbReference type="ARBA" id="ARBA00022679"/>
    </source>
</evidence>
<evidence type="ECO:0000256" key="1">
    <source>
        <dbReference type="ARBA" id="ARBA00009493"/>
    </source>
</evidence>
<keyword evidence="10" id="KW-1185">Reference proteome</keyword>
<keyword evidence="5" id="KW-0548">Nucleotidyltransferase</keyword>
<proteinExistence type="inferred from homology"/>
<comment type="catalytic activity">
    <reaction evidence="7">
        <text>RNA(n) + a ribonucleoside 5'-triphosphate = RNA(n+1) + diphosphate</text>
        <dbReference type="Rhea" id="RHEA:21248"/>
        <dbReference type="Rhea" id="RHEA-COMP:14527"/>
        <dbReference type="Rhea" id="RHEA-COMP:17342"/>
        <dbReference type="ChEBI" id="CHEBI:33019"/>
        <dbReference type="ChEBI" id="CHEBI:61557"/>
        <dbReference type="ChEBI" id="CHEBI:140395"/>
        <dbReference type="EC" id="2.7.7.6"/>
    </reaction>
</comment>
<dbReference type="Pfam" id="PF14700">
    <property type="entry name" value="RPOL_N"/>
    <property type="match status" value="1"/>
</dbReference>
<dbReference type="SUPFAM" id="SSF56672">
    <property type="entry name" value="DNA/RNA polymerases"/>
    <property type="match status" value="1"/>
</dbReference>
<dbReference type="Gene3D" id="1.10.150.20">
    <property type="entry name" value="5' to 3' exonuclease, C-terminal subdomain"/>
    <property type="match status" value="1"/>
</dbReference>
<evidence type="ECO:0000259" key="8">
    <source>
        <dbReference type="SMART" id="SM01311"/>
    </source>
</evidence>
<comment type="similarity">
    <text evidence="1">Belongs to the phage and mitochondrial RNA polymerase family.</text>
</comment>
<dbReference type="InterPro" id="IPR037159">
    <property type="entry name" value="RNA_POL_N_sf"/>
</dbReference>
<dbReference type="Gene3D" id="1.10.287.280">
    <property type="match status" value="1"/>
</dbReference>